<name>K9H4L9_9PROT</name>
<organism evidence="1 2">
    <name type="scientific">Caenispirillum salinarum AK4</name>
    <dbReference type="NCBI Taxonomy" id="1238182"/>
    <lineage>
        <taxon>Bacteria</taxon>
        <taxon>Pseudomonadati</taxon>
        <taxon>Pseudomonadota</taxon>
        <taxon>Alphaproteobacteria</taxon>
        <taxon>Rhodospirillales</taxon>
        <taxon>Novispirillaceae</taxon>
        <taxon>Caenispirillum</taxon>
    </lineage>
</organism>
<dbReference type="EMBL" id="ANHY01000004">
    <property type="protein sequence ID" value="EKV32034.1"/>
    <property type="molecule type" value="Genomic_DNA"/>
</dbReference>
<accession>K9H4L9</accession>
<dbReference type="STRING" id="1238182.C882_3098"/>
<sequence>MTVAEWESLCDGCGKCCLHKLQEEDDEDGTLGPVEHTNVACRLLDVGTCRCSRYATRFRYVPDCVQLTPEDVRGLNWLPGTCAYRLVAEGEPLPWWHPLVSGDPETVHEAGVSVRGRVISETRAGPLQHHIVEWPDL</sequence>
<dbReference type="Pfam" id="PF03692">
    <property type="entry name" value="CxxCxxCC"/>
    <property type="match status" value="1"/>
</dbReference>
<dbReference type="InterPro" id="IPR008228">
    <property type="entry name" value="UCP006173"/>
</dbReference>
<dbReference type="PANTHER" id="PTHR37421">
    <property type="entry name" value="UPF0260 PROTEIN YCGN"/>
    <property type="match status" value="1"/>
</dbReference>
<gene>
    <name evidence="1" type="ORF">C882_3098</name>
</gene>
<evidence type="ECO:0000313" key="1">
    <source>
        <dbReference type="EMBL" id="EKV32034.1"/>
    </source>
</evidence>
<dbReference type="eggNOG" id="COG2983">
    <property type="taxonomic scope" value="Bacteria"/>
</dbReference>
<keyword evidence="2" id="KW-1185">Reference proteome</keyword>
<dbReference type="PANTHER" id="PTHR37421:SF1">
    <property type="entry name" value="UPF0260 PROTEIN YCGN"/>
    <property type="match status" value="1"/>
</dbReference>
<dbReference type="PIRSF" id="PIRSF006173">
    <property type="entry name" value="UCP006173"/>
    <property type="match status" value="1"/>
</dbReference>
<reference evidence="1 2" key="1">
    <citation type="journal article" date="2013" name="Genome Announc.">
        <title>Draft Genome Sequence of an Alphaproteobacterium, Caenispirillum salinarum AK4(T), Isolated from a Solar Saltern.</title>
        <authorList>
            <person name="Khatri I."/>
            <person name="Singh A."/>
            <person name="Korpole S."/>
            <person name="Pinnaka A.K."/>
            <person name="Subramanian S."/>
        </authorList>
    </citation>
    <scope>NUCLEOTIDE SEQUENCE [LARGE SCALE GENOMIC DNA]</scope>
    <source>
        <strain evidence="1 2">AK4</strain>
    </source>
</reference>
<dbReference type="Proteomes" id="UP000009881">
    <property type="component" value="Unassembled WGS sequence"/>
</dbReference>
<comment type="caution">
    <text evidence="1">The sequence shown here is derived from an EMBL/GenBank/DDBJ whole genome shotgun (WGS) entry which is preliminary data.</text>
</comment>
<proteinExistence type="predicted"/>
<dbReference type="AlphaFoldDB" id="K9H4L9"/>
<dbReference type="NCBIfam" id="NF003501">
    <property type="entry name" value="PRK05170.1-5"/>
    <property type="match status" value="1"/>
</dbReference>
<evidence type="ECO:0000313" key="2">
    <source>
        <dbReference type="Proteomes" id="UP000009881"/>
    </source>
</evidence>
<dbReference type="InterPro" id="IPR005358">
    <property type="entry name" value="Puta_zinc/iron-chelating_dom"/>
</dbReference>
<dbReference type="NCBIfam" id="NF003507">
    <property type="entry name" value="PRK05170.2-5"/>
    <property type="match status" value="1"/>
</dbReference>
<dbReference type="PATRIC" id="fig|1238182.3.peg.846"/>
<protein>
    <submittedName>
        <fullName evidence="1">Putative YcgN protein</fullName>
    </submittedName>
</protein>